<feature type="transmembrane region" description="Helical" evidence="1">
    <location>
        <begin position="356"/>
        <end position="376"/>
    </location>
</feature>
<feature type="transmembrane region" description="Helical" evidence="1">
    <location>
        <begin position="455"/>
        <end position="482"/>
    </location>
</feature>
<feature type="transmembrane region" description="Helical" evidence="1">
    <location>
        <begin position="887"/>
        <end position="908"/>
    </location>
</feature>
<sequence length="1013" mass="111333">MGLLKFILERKILVGLITVLVLIIGLFAIYRLDQELLPPVKMDGAYVDVIAGDLAATEVESSITEPVEKAVAGLDGIKNIHSTSAIGRSTMEITWEEGLGEKIYPELESLIHSVLSNDPNVQEIMTGQYSTSSAYEFYYDLSGSDMSDVTAFAEDILEPRLEELPEVGDVALQGALEEEIMIRFDYEKIQNSGIDPIQAISTIREENTETTLGEFTDESTTQLLRWNAASQSVKDIEQTRISSNNGLVQLKDIADVTIEPQDTASYVWKNGSNDFIFIQIGRSPEATQVEMANAVRSEIEKMREEKLLDGYDLNEVVAQADYVEEALNGVTSNVLIGGILSIIILLMFWRNLRATIIIGVSIPTSILLTFISMWLLDYSFNILSLIALGLGIGMMVDSSIVILESIIRKKEQGLSHKKAVIQGTKEVSTAVIASVLTTIAVFVPVSLLSGDMGSFMIILAIVVAITLISSVIVAFTIIPALADKLLVNSLKKQKEKDNMLVTVYRQSVSWIVRKKRNSLILITTFTIIFISSLLLITKIPMTIMPDVYNRYAEVMIELEPGLTKNDKEKIINAVDQSLNSIEDVENNYVLDEGGVIYSIINMTKGENVTRSQAEVNEEIIRSLNKLKDTLPVTSVESATSVSGVSTIELLVKGEKFEEIQSVSSLLMKELENLNGVVEVSSSMERTSKQEKITVNDSNLLDAGLTAAQVKQITEQAFLNMPFGELAIESATFPLTASWKEPLTTKDELLDLPVTTINGSQPLSDFITITEEEAPNQISHTDGTRYAMITATTGGRDLGSINREVQQIISNVETPDGYNIELAGDLDEQQKLMQDMLFILGIAIFLVYLVMAVQFNHLFHPLIVMSVIPMTLVGVILGLLLTQQELSIMSGMGIIMLIGIVLNNAILLIDRTKQLRKTGMSVPDALVEAGRNRMRPIFMTAFTTVGGMLPLAVIGGAGSDYQAPMATAIISGLLFATLITLFLIPAVYRLFSKKERNSQKDNTTEIIEDSKSVI</sequence>
<accession>A0A1H9Q7Z9</accession>
<feature type="transmembrane region" description="Helical" evidence="1">
    <location>
        <begin position="382"/>
        <end position="407"/>
    </location>
</feature>
<feature type="transmembrane region" description="Helical" evidence="1">
    <location>
        <begin position="936"/>
        <end position="956"/>
    </location>
</feature>
<keyword evidence="1" id="KW-0472">Membrane</keyword>
<dbReference type="RefSeq" id="WP_089740310.1">
    <property type="nucleotide sequence ID" value="NZ_FOGL01000006.1"/>
</dbReference>
<dbReference type="SUPFAM" id="SSF82714">
    <property type="entry name" value="Multidrug efflux transporter AcrB TolC docking domain, DN and DC subdomains"/>
    <property type="match status" value="1"/>
</dbReference>
<feature type="transmembrane region" description="Helical" evidence="1">
    <location>
        <begin position="12"/>
        <end position="32"/>
    </location>
</feature>
<dbReference type="Proteomes" id="UP000199687">
    <property type="component" value="Unassembled WGS sequence"/>
</dbReference>
<dbReference type="GO" id="GO:0005886">
    <property type="term" value="C:plasma membrane"/>
    <property type="evidence" value="ECO:0007669"/>
    <property type="project" value="TreeGrafter"/>
</dbReference>
<reference evidence="2 3" key="1">
    <citation type="submission" date="2016-10" db="EMBL/GenBank/DDBJ databases">
        <authorList>
            <person name="de Groot N.N."/>
        </authorList>
    </citation>
    <scope>NUCLEOTIDE SEQUENCE [LARGE SCALE GENOMIC DNA]</scope>
    <source>
        <strain evidence="2 3">CGMCC 1.7727</strain>
    </source>
</reference>
<dbReference type="STRING" id="531814.SAMN04487944_10665"/>
<dbReference type="InterPro" id="IPR027463">
    <property type="entry name" value="AcrB_DN_DC_subdom"/>
</dbReference>
<dbReference type="OrthoDB" id="9757876at2"/>
<protein>
    <submittedName>
        <fullName evidence="2">Hydrophobic/amphiphilic exporter-1, HAE1 family</fullName>
    </submittedName>
</protein>
<name>A0A1H9Q7Z9_9BACI</name>
<dbReference type="PANTHER" id="PTHR32063">
    <property type="match status" value="1"/>
</dbReference>
<dbReference type="PANTHER" id="PTHR32063:SF0">
    <property type="entry name" value="SWARMING MOTILITY PROTEIN SWRC"/>
    <property type="match status" value="1"/>
</dbReference>
<dbReference type="Gene3D" id="1.20.1640.10">
    <property type="entry name" value="Multidrug efflux transporter AcrB transmembrane domain"/>
    <property type="match status" value="2"/>
</dbReference>
<dbReference type="Gene3D" id="3.30.70.1430">
    <property type="entry name" value="Multidrug efflux transporter AcrB pore domain"/>
    <property type="match status" value="2"/>
</dbReference>
<evidence type="ECO:0000313" key="3">
    <source>
        <dbReference type="Proteomes" id="UP000199687"/>
    </source>
</evidence>
<keyword evidence="1" id="KW-0812">Transmembrane</keyword>
<dbReference type="GO" id="GO:0042910">
    <property type="term" value="F:xenobiotic transmembrane transporter activity"/>
    <property type="evidence" value="ECO:0007669"/>
    <property type="project" value="TreeGrafter"/>
</dbReference>
<feature type="transmembrane region" description="Helical" evidence="1">
    <location>
        <begin position="519"/>
        <end position="536"/>
    </location>
</feature>
<dbReference type="AlphaFoldDB" id="A0A1H9Q7Z9"/>
<feature type="transmembrane region" description="Helical" evidence="1">
    <location>
        <begin position="330"/>
        <end position="349"/>
    </location>
</feature>
<feature type="transmembrane region" description="Helical" evidence="1">
    <location>
        <begin position="968"/>
        <end position="990"/>
    </location>
</feature>
<feature type="transmembrane region" description="Helical" evidence="1">
    <location>
        <begin position="861"/>
        <end position="881"/>
    </location>
</feature>
<evidence type="ECO:0000256" key="1">
    <source>
        <dbReference type="SAM" id="Phobius"/>
    </source>
</evidence>
<keyword evidence="1" id="KW-1133">Transmembrane helix</keyword>
<dbReference type="PRINTS" id="PR00702">
    <property type="entry name" value="ACRIFLAVINRP"/>
</dbReference>
<evidence type="ECO:0000313" key="2">
    <source>
        <dbReference type="EMBL" id="SER56574.1"/>
    </source>
</evidence>
<dbReference type="InterPro" id="IPR001036">
    <property type="entry name" value="Acrflvin-R"/>
</dbReference>
<dbReference type="SUPFAM" id="SSF82866">
    <property type="entry name" value="Multidrug efflux transporter AcrB transmembrane domain"/>
    <property type="match status" value="2"/>
</dbReference>
<dbReference type="Gene3D" id="3.30.2090.10">
    <property type="entry name" value="Multidrug efflux transporter AcrB TolC docking domain, DN and DC subdomains"/>
    <property type="match status" value="2"/>
</dbReference>
<dbReference type="EMBL" id="FOGL01000006">
    <property type="protein sequence ID" value="SER56574.1"/>
    <property type="molecule type" value="Genomic_DNA"/>
</dbReference>
<feature type="transmembrane region" description="Helical" evidence="1">
    <location>
        <begin position="835"/>
        <end position="854"/>
    </location>
</feature>
<dbReference type="Gene3D" id="3.30.70.1440">
    <property type="entry name" value="Multidrug efflux transporter AcrB pore domain"/>
    <property type="match status" value="1"/>
</dbReference>
<keyword evidence="3" id="KW-1185">Reference proteome</keyword>
<dbReference type="Gene3D" id="3.30.70.1320">
    <property type="entry name" value="Multidrug efflux transporter AcrB pore domain like"/>
    <property type="match status" value="1"/>
</dbReference>
<gene>
    <name evidence="2" type="ORF">SAMN04487944_10665</name>
</gene>
<organism evidence="2 3">
    <name type="scientific">Gracilibacillus ureilyticus</name>
    <dbReference type="NCBI Taxonomy" id="531814"/>
    <lineage>
        <taxon>Bacteria</taxon>
        <taxon>Bacillati</taxon>
        <taxon>Bacillota</taxon>
        <taxon>Bacilli</taxon>
        <taxon>Bacillales</taxon>
        <taxon>Bacillaceae</taxon>
        <taxon>Gracilibacillus</taxon>
    </lineage>
</organism>
<dbReference type="SUPFAM" id="SSF82693">
    <property type="entry name" value="Multidrug efflux transporter AcrB pore domain, PN1, PN2, PC1 and PC2 subdomains"/>
    <property type="match status" value="2"/>
</dbReference>
<proteinExistence type="predicted"/>
<feature type="transmembrane region" description="Helical" evidence="1">
    <location>
        <begin position="427"/>
        <end position="449"/>
    </location>
</feature>
<dbReference type="Pfam" id="PF00873">
    <property type="entry name" value="ACR_tran"/>
    <property type="match status" value="1"/>
</dbReference>